<proteinExistence type="predicted"/>
<dbReference type="EMBL" id="CAEZVU010000066">
    <property type="protein sequence ID" value="CAB4634924.1"/>
    <property type="molecule type" value="Genomic_DNA"/>
</dbReference>
<accession>A0A6J6JE88</accession>
<dbReference type="AlphaFoldDB" id="A0A6J6JE88"/>
<reference evidence="1" key="1">
    <citation type="submission" date="2020-05" db="EMBL/GenBank/DDBJ databases">
        <authorList>
            <person name="Chiriac C."/>
            <person name="Salcher M."/>
            <person name="Ghai R."/>
            <person name="Kavagutti S V."/>
        </authorList>
    </citation>
    <scope>NUCLEOTIDE SEQUENCE</scope>
</reference>
<organism evidence="1">
    <name type="scientific">freshwater metagenome</name>
    <dbReference type="NCBI Taxonomy" id="449393"/>
    <lineage>
        <taxon>unclassified sequences</taxon>
        <taxon>metagenomes</taxon>
        <taxon>ecological metagenomes</taxon>
    </lineage>
</organism>
<gene>
    <name evidence="1" type="ORF">UFOPK2132_00458</name>
</gene>
<evidence type="ECO:0000313" key="1">
    <source>
        <dbReference type="EMBL" id="CAB4634924.1"/>
    </source>
</evidence>
<protein>
    <submittedName>
        <fullName evidence="1">Unannotated protein</fullName>
    </submittedName>
</protein>
<name>A0A6J6JE88_9ZZZZ</name>
<sequence length="30" mass="3259">MREELAVAMGVYPVEPTRGLLGAVEVKLMV</sequence>